<dbReference type="Proteomes" id="UP000536640">
    <property type="component" value="Unassembled WGS sequence"/>
</dbReference>
<keyword evidence="3" id="KW-0812">Transmembrane</keyword>
<comment type="caution">
    <text evidence="4">The sequence shown here is derived from an EMBL/GenBank/DDBJ whole genome shotgun (WGS) entry which is preliminary data.</text>
</comment>
<organism evidence="4 5">
    <name type="scientific">Zhongshania antarctica</name>
    <dbReference type="NCBI Taxonomy" id="641702"/>
    <lineage>
        <taxon>Bacteria</taxon>
        <taxon>Pseudomonadati</taxon>
        <taxon>Pseudomonadota</taxon>
        <taxon>Gammaproteobacteria</taxon>
        <taxon>Cellvibrionales</taxon>
        <taxon>Spongiibacteraceae</taxon>
        <taxon>Zhongshania</taxon>
    </lineage>
</organism>
<feature type="transmembrane region" description="Helical" evidence="3">
    <location>
        <begin position="349"/>
        <end position="372"/>
    </location>
</feature>
<dbReference type="SUPFAM" id="SSF63829">
    <property type="entry name" value="Calcium-dependent phosphotriesterase"/>
    <property type="match status" value="1"/>
</dbReference>
<dbReference type="EMBL" id="JACHHW010000001">
    <property type="protein sequence ID" value="MBB5186010.1"/>
    <property type="molecule type" value="Genomic_DNA"/>
</dbReference>
<evidence type="ECO:0000256" key="3">
    <source>
        <dbReference type="SAM" id="Phobius"/>
    </source>
</evidence>
<reference evidence="4 5" key="1">
    <citation type="submission" date="2020-08" db="EMBL/GenBank/DDBJ databases">
        <title>Genomic Encyclopedia of Type Strains, Phase IV (KMG-IV): sequencing the most valuable type-strain genomes for metagenomic binning, comparative biology and taxonomic classification.</title>
        <authorList>
            <person name="Goeker M."/>
        </authorList>
    </citation>
    <scope>NUCLEOTIDE SEQUENCE [LARGE SCALE GENOMIC DNA]</scope>
    <source>
        <strain evidence="4 5">DSM 25701</strain>
    </source>
</reference>
<accession>A0A840R0H8</accession>
<dbReference type="InterPro" id="IPR002765">
    <property type="entry name" value="UPF0145_YbjQ-like"/>
</dbReference>
<evidence type="ECO:0000256" key="1">
    <source>
        <dbReference type="ARBA" id="ARBA00010751"/>
    </source>
</evidence>
<dbReference type="AlphaFoldDB" id="A0A840R0H8"/>
<dbReference type="PANTHER" id="PTHR34068:SF2">
    <property type="entry name" value="UPF0145 PROTEIN SCO3412"/>
    <property type="match status" value="1"/>
</dbReference>
<dbReference type="RefSeq" id="WP_226968255.1">
    <property type="nucleotide sequence ID" value="NZ_JACHHW010000001.1"/>
</dbReference>
<dbReference type="Gene3D" id="3.30.110.70">
    <property type="entry name" value="Hypothetical protein apc22750. Chain B"/>
    <property type="match status" value="1"/>
</dbReference>
<dbReference type="InterPro" id="IPR035439">
    <property type="entry name" value="UPF0145_dom_sf"/>
</dbReference>
<keyword evidence="3" id="KW-0472">Membrane</keyword>
<dbReference type="SUPFAM" id="SSF117782">
    <property type="entry name" value="YbjQ-like"/>
    <property type="match status" value="1"/>
</dbReference>
<protein>
    <recommendedName>
        <fullName evidence="2">UPF0145 protein HNQ57_000269</fullName>
    </recommendedName>
</protein>
<dbReference type="Pfam" id="PF01906">
    <property type="entry name" value="YbjQ_1"/>
    <property type="match status" value="1"/>
</dbReference>
<dbReference type="PANTHER" id="PTHR34068">
    <property type="entry name" value="UPF0145 PROTEIN YBJQ"/>
    <property type="match status" value="1"/>
</dbReference>
<name>A0A840R0H8_9GAMM</name>
<gene>
    <name evidence="4" type="ORF">HNQ57_000269</name>
</gene>
<sequence length="525" mass="58092">MDKEIKPVTALLIILIFVAPIAVRYWAGGEHALAKVGAYFLQEDALGQLSLQADHLLVSVADHGVHEDVFDFTLFINTPDTADIMGNIAYFANNDVLLRLSSADYGPDSYLSLASSPNADVEALRRRLSDTSSSPAPLLRCDLKSKRCQNFHSIQAPWRYRVYIDTTNNMYLTEGTTHKVRAFSDTGQALGSIEQGILFPKRIRPYKDGLYLVDTNHRSLHFLNKASHFSDTKHQLKFERDTENNRQWLLDAVYFDTQWWLILAGDGMRNTALYRANQDGKILSQIPLSAAAEPFDLLIHQGHLLVSDLHSGAVYQLSQHGQLIDTIHSPAIANYFAELAASRAYYQNIIHLCHLALGLLVICGIASATIIARRHRQANPKVRYDPSALPAYLNPRQALYQPSANPESVYSLKETAMSNFLISNIEIIPGKKVTQHLGLVMGSTVRAKHAGKDFMAGLKNIFGGELGGYTELLSEARTEATERMTEQAKAIGGNAVINVRYSTSSITAGASEILAYGTAVFLEDK</sequence>
<dbReference type="HAMAP" id="MF_00338">
    <property type="entry name" value="UPF0145"/>
    <property type="match status" value="1"/>
</dbReference>
<evidence type="ECO:0000313" key="4">
    <source>
        <dbReference type="EMBL" id="MBB5186010.1"/>
    </source>
</evidence>
<evidence type="ECO:0000313" key="5">
    <source>
        <dbReference type="Proteomes" id="UP000536640"/>
    </source>
</evidence>
<keyword evidence="5" id="KW-1185">Reference proteome</keyword>
<comment type="similarity">
    <text evidence="1 2">Belongs to the UPF0145 family.</text>
</comment>
<evidence type="ECO:0000256" key="2">
    <source>
        <dbReference type="HAMAP-Rule" id="MF_00338"/>
    </source>
</evidence>
<proteinExistence type="inferred from homology"/>
<keyword evidence="3" id="KW-1133">Transmembrane helix</keyword>